<gene>
    <name evidence="3" type="ORF">PTSG_06214</name>
</gene>
<dbReference type="SUPFAM" id="SSF51197">
    <property type="entry name" value="Clavaminate synthase-like"/>
    <property type="match status" value="1"/>
</dbReference>
<feature type="compositionally biased region" description="Basic residues" evidence="2">
    <location>
        <begin position="332"/>
        <end position="342"/>
    </location>
</feature>
<dbReference type="PANTHER" id="PTHR20883:SF48">
    <property type="entry name" value="ECTOINE DIOXYGENASE"/>
    <property type="match status" value="1"/>
</dbReference>
<dbReference type="OrthoDB" id="445007at2759"/>
<dbReference type="Pfam" id="PF05721">
    <property type="entry name" value="PhyH"/>
    <property type="match status" value="1"/>
</dbReference>
<dbReference type="Gene3D" id="2.60.120.620">
    <property type="entry name" value="q2cbj1_9rhob like domain"/>
    <property type="match status" value="1"/>
</dbReference>
<comment type="cofactor">
    <cofactor evidence="1">
        <name>Fe cation</name>
        <dbReference type="ChEBI" id="CHEBI:24875"/>
    </cofactor>
</comment>
<name>F2UC95_SALR5</name>
<accession>F2UC95</accession>
<dbReference type="eggNOG" id="ENOG502SCAU">
    <property type="taxonomic scope" value="Eukaryota"/>
</dbReference>
<dbReference type="RefSeq" id="XP_004993102.1">
    <property type="nucleotide sequence ID" value="XM_004993045.1"/>
</dbReference>
<dbReference type="EMBL" id="GL832968">
    <property type="protein sequence ID" value="EGD74202.1"/>
    <property type="molecule type" value="Genomic_DNA"/>
</dbReference>
<dbReference type="GO" id="GO:0016491">
    <property type="term" value="F:oxidoreductase activity"/>
    <property type="evidence" value="ECO:0007669"/>
    <property type="project" value="UniProtKB-ARBA"/>
</dbReference>
<dbReference type="PANTHER" id="PTHR20883">
    <property type="entry name" value="PHYTANOYL-COA DIOXYGENASE DOMAIN CONTAINING 1"/>
    <property type="match status" value="1"/>
</dbReference>
<proteinExistence type="predicted"/>
<feature type="compositionally biased region" description="Basic residues" evidence="2">
    <location>
        <begin position="38"/>
        <end position="50"/>
    </location>
</feature>
<dbReference type="InterPro" id="IPR008775">
    <property type="entry name" value="Phytyl_CoA_dOase-like"/>
</dbReference>
<evidence type="ECO:0000256" key="2">
    <source>
        <dbReference type="SAM" id="MobiDB-lite"/>
    </source>
</evidence>
<feature type="region of interest" description="Disordered" evidence="2">
    <location>
        <begin position="310"/>
        <end position="342"/>
    </location>
</feature>
<dbReference type="GO" id="GO:0046872">
    <property type="term" value="F:metal ion binding"/>
    <property type="evidence" value="ECO:0007669"/>
    <property type="project" value="UniProtKB-ARBA"/>
</dbReference>
<reference evidence="3" key="1">
    <citation type="submission" date="2009-08" db="EMBL/GenBank/DDBJ databases">
        <title>Annotation of Salpingoeca rosetta.</title>
        <authorList>
            <consortium name="The Broad Institute Genome Sequencing Platform"/>
            <person name="Russ C."/>
            <person name="Cuomo C."/>
            <person name="Burger G."/>
            <person name="Gray M.W."/>
            <person name="Holland P.W.H."/>
            <person name="King N."/>
            <person name="Lang F.B.F."/>
            <person name="Roger A.J."/>
            <person name="Ruiz-Trillo I."/>
            <person name="Young S.K."/>
            <person name="Zeng Q."/>
            <person name="Gargeya S."/>
            <person name="Alvarado L."/>
            <person name="Berlin A."/>
            <person name="Chapman S.B."/>
            <person name="Chen Z."/>
            <person name="Freedman E."/>
            <person name="Gellesch M."/>
            <person name="Goldberg J."/>
            <person name="Griggs A."/>
            <person name="Gujja S."/>
            <person name="Heilman E."/>
            <person name="Heiman D."/>
            <person name="Howarth C."/>
            <person name="Mehta T."/>
            <person name="Neiman D."/>
            <person name="Pearson M."/>
            <person name="Roberts A."/>
            <person name="Saif S."/>
            <person name="Shea T."/>
            <person name="Shenoy N."/>
            <person name="Sisk P."/>
            <person name="Stolte C."/>
            <person name="Sykes S."/>
            <person name="White J."/>
            <person name="Yandava C."/>
            <person name="Haas B."/>
            <person name="Nusbaum C."/>
            <person name="Birren B."/>
        </authorList>
    </citation>
    <scope>NUCLEOTIDE SEQUENCE [LARGE SCALE GENOMIC DNA]</scope>
    <source>
        <strain evidence="3">ATCC 50818</strain>
    </source>
</reference>
<sequence length="342" mass="37888">MTKGHHTGEAAEEAAVDPVKMPLSPMPVDQEHQLQREKHGHGHGHGRGKASHPPSSSPRKIAGSFERGDLKDAPSDIDTDKWSFLFAQDVQQHPASWPSTDVAMTRFNEDGYITMDSFLSKEGVRYLQDQVGQLVREKSSKVHLEWIMSPHQFLPPKDNWVWPIATNPIITSFVTKLLGDPVVLFSAQLAIKQPHSGTHVPWHQDGDNCCTVWIPLDRVDARNGSLQVQPHLHKKYVKTIVLPAGGLEIHHSCTPHSSPPNTSARPRRVLILRFQAVTEPIVGGPVEHLRTGETHEKLNYLIRVNRRDATAAAAADDDDDDVIENGGPLAAKKPKTSTKHAQ</sequence>
<dbReference type="InParanoid" id="F2UC95"/>
<protein>
    <recommendedName>
        <fullName evidence="5">Phytanoyl-CoA dioxygenase</fullName>
    </recommendedName>
</protein>
<dbReference type="KEGG" id="sre:PTSG_06214"/>
<organism evidence="4">
    <name type="scientific">Salpingoeca rosetta (strain ATCC 50818 / BSB-021)</name>
    <dbReference type="NCBI Taxonomy" id="946362"/>
    <lineage>
        <taxon>Eukaryota</taxon>
        <taxon>Choanoflagellata</taxon>
        <taxon>Craspedida</taxon>
        <taxon>Salpingoecidae</taxon>
        <taxon>Salpingoeca</taxon>
    </lineage>
</organism>
<evidence type="ECO:0008006" key="5">
    <source>
        <dbReference type="Google" id="ProtNLM"/>
    </source>
</evidence>
<feature type="region of interest" description="Disordered" evidence="2">
    <location>
        <begin position="1"/>
        <end position="73"/>
    </location>
</feature>
<dbReference type="GeneID" id="16073677"/>
<evidence type="ECO:0000256" key="1">
    <source>
        <dbReference type="ARBA" id="ARBA00001962"/>
    </source>
</evidence>
<evidence type="ECO:0000313" key="4">
    <source>
        <dbReference type="Proteomes" id="UP000007799"/>
    </source>
</evidence>
<dbReference type="AlphaFoldDB" id="F2UC95"/>
<keyword evidence="4" id="KW-1185">Reference proteome</keyword>
<evidence type="ECO:0000313" key="3">
    <source>
        <dbReference type="EMBL" id="EGD74202.1"/>
    </source>
</evidence>
<dbReference type="Proteomes" id="UP000007799">
    <property type="component" value="Unassembled WGS sequence"/>
</dbReference>